<dbReference type="AlphaFoldDB" id="Q217S1"/>
<protein>
    <recommendedName>
        <fullName evidence="3">DUF3551 domain-containing protein</fullName>
    </recommendedName>
</protein>
<proteinExistence type="predicted"/>
<evidence type="ECO:0000256" key="1">
    <source>
        <dbReference type="SAM" id="SignalP"/>
    </source>
</evidence>
<evidence type="ECO:0000313" key="2">
    <source>
        <dbReference type="EMBL" id="ABD87365.1"/>
    </source>
</evidence>
<evidence type="ECO:0008006" key="3">
    <source>
        <dbReference type="Google" id="ProtNLM"/>
    </source>
</evidence>
<organism evidence="2">
    <name type="scientific">Rhodopseudomonas palustris (strain BisB18)</name>
    <dbReference type="NCBI Taxonomy" id="316056"/>
    <lineage>
        <taxon>Bacteria</taxon>
        <taxon>Pseudomonadati</taxon>
        <taxon>Pseudomonadota</taxon>
        <taxon>Alphaproteobacteria</taxon>
        <taxon>Hyphomicrobiales</taxon>
        <taxon>Nitrobacteraceae</taxon>
        <taxon>Rhodopseudomonas</taxon>
    </lineage>
</organism>
<dbReference type="Pfam" id="PF12071">
    <property type="entry name" value="DUF3551"/>
    <property type="match status" value="1"/>
</dbReference>
<sequence>MRSIMIAALAAASAIAVTASSPAQAMDYQYCLQGENMGYPGDCQYFSFAQCKAAASGTNSDCGLNPLAAFGAERPYGAYAYAPLEDSRSSAYGYAPLEQRRGYR</sequence>
<dbReference type="InterPro" id="IPR021937">
    <property type="entry name" value="DUF3551"/>
</dbReference>
<dbReference type="HOGENOM" id="CLU_171100_0_0_5"/>
<dbReference type="RefSeq" id="WP_011472269.1">
    <property type="nucleotide sequence ID" value="NC_007925.1"/>
</dbReference>
<dbReference type="EMBL" id="CP000301">
    <property type="protein sequence ID" value="ABD87365.1"/>
    <property type="molecule type" value="Genomic_DNA"/>
</dbReference>
<dbReference type="eggNOG" id="ENOG503127C">
    <property type="taxonomic scope" value="Bacteria"/>
</dbReference>
<dbReference type="STRING" id="316056.RPC_1806"/>
<feature type="chain" id="PRO_5004200135" description="DUF3551 domain-containing protein" evidence="1">
    <location>
        <begin position="26"/>
        <end position="104"/>
    </location>
</feature>
<dbReference type="KEGG" id="rpc:RPC_1806"/>
<gene>
    <name evidence="2" type="ordered locus">RPC_1806</name>
</gene>
<feature type="signal peptide" evidence="1">
    <location>
        <begin position="1"/>
        <end position="25"/>
    </location>
</feature>
<keyword evidence="1" id="KW-0732">Signal</keyword>
<accession>Q217S1</accession>
<reference evidence="2" key="1">
    <citation type="submission" date="2006-03" db="EMBL/GenBank/DDBJ databases">
        <title>Complete sequence of Rhodopseudomonas palustris BisB18.</title>
        <authorList>
            <consortium name="US DOE Joint Genome Institute"/>
            <person name="Copeland A."/>
            <person name="Lucas S."/>
            <person name="Lapidus A."/>
            <person name="Barry K."/>
            <person name="Detter J.C."/>
            <person name="Glavina del Rio T."/>
            <person name="Hammon N."/>
            <person name="Israni S."/>
            <person name="Dalin E."/>
            <person name="Tice H."/>
            <person name="Pitluck S."/>
            <person name="Chain P."/>
            <person name="Malfatti S."/>
            <person name="Shin M."/>
            <person name="Vergez L."/>
            <person name="Schmutz J."/>
            <person name="Larimer F."/>
            <person name="Land M."/>
            <person name="Hauser L."/>
            <person name="Pelletier D.A."/>
            <person name="Kyrpides N."/>
            <person name="Anderson I."/>
            <person name="Oda Y."/>
            <person name="Harwood C.S."/>
            <person name="Richardson P."/>
        </authorList>
    </citation>
    <scope>NUCLEOTIDE SEQUENCE [LARGE SCALE GENOMIC DNA]</scope>
    <source>
        <strain evidence="2">BisB18</strain>
    </source>
</reference>
<name>Q217S1_RHOPB</name>
<dbReference type="OrthoDB" id="8255753at2"/>